<dbReference type="Proteomes" id="UP000612585">
    <property type="component" value="Unassembled WGS sequence"/>
</dbReference>
<accession>A0A8J3YZE2</accession>
<sequence>MRPAAVRDDESGVTLIELVVSMTIMAVMMSVFTTAVVQMYQAANKTESMSNAQAELNNVFLRLDRIVRYAAGISNMQKHGNRFYIGMLVAEPGNKQRCYALQLTGEPVKRLQIADWYENARPAEAPWTTIANDVVPPTSGDPFEFVEADHDYNFDRLKLNLDATVGMDKRSRTRASTQVEFTALNTSLTSDTPTVCTYFWNPA</sequence>
<comment type="caution">
    <text evidence="2">The sequence shown here is derived from an EMBL/GenBank/DDBJ whole genome shotgun (WGS) entry which is preliminary data.</text>
</comment>
<proteinExistence type="predicted"/>
<dbReference type="InterPro" id="IPR045584">
    <property type="entry name" value="Pilin-like"/>
</dbReference>
<gene>
    <name evidence="2" type="ORF">Vau01_008780</name>
</gene>
<dbReference type="Pfam" id="PF07963">
    <property type="entry name" value="N_methyl"/>
    <property type="match status" value="1"/>
</dbReference>
<dbReference type="AlphaFoldDB" id="A0A8J3YZE2"/>
<dbReference type="SUPFAM" id="SSF54523">
    <property type="entry name" value="Pili subunits"/>
    <property type="match status" value="1"/>
</dbReference>
<evidence type="ECO:0000256" key="1">
    <source>
        <dbReference type="SAM" id="Phobius"/>
    </source>
</evidence>
<organism evidence="2 3">
    <name type="scientific">Virgisporangium aurantiacum</name>
    <dbReference type="NCBI Taxonomy" id="175570"/>
    <lineage>
        <taxon>Bacteria</taxon>
        <taxon>Bacillati</taxon>
        <taxon>Actinomycetota</taxon>
        <taxon>Actinomycetes</taxon>
        <taxon>Micromonosporales</taxon>
        <taxon>Micromonosporaceae</taxon>
        <taxon>Virgisporangium</taxon>
    </lineage>
</organism>
<name>A0A8J3YZE2_9ACTN</name>
<evidence type="ECO:0008006" key="4">
    <source>
        <dbReference type="Google" id="ProtNLM"/>
    </source>
</evidence>
<keyword evidence="3" id="KW-1185">Reference proteome</keyword>
<dbReference type="PROSITE" id="PS00409">
    <property type="entry name" value="PROKAR_NTER_METHYL"/>
    <property type="match status" value="1"/>
</dbReference>
<feature type="transmembrane region" description="Helical" evidence="1">
    <location>
        <begin position="20"/>
        <end position="40"/>
    </location>
</feature>
<reference evidence="2" key="1">
    <citation type="submission" date="2021-01" db="EMBL/GenBank/DDBJ databases">
        <title>Whole genome shotgun sequence of Virgisporangium aurantiacum NBRC 16421.</title>
        <authorList>
            <person name="Komaki H."/>
            <person name="Tamura T."/>
        </authorList>
    </citation>
    <scope>NUCLEOTIDE SEQUENCE</scope>
    <source>
        <strain evidence="2">NBRC 16421</strain>
    </source>
</reference>
<dbReference type="InterPro" id="IPR012902">
    <property type="entry name" value="N_methyl_site"/>
</dbReference>
<evidence type="ECO:0000313" key="2">
    <source>
        <dbReference type="EMBL" id="GIJ53362.1"/>
    </source>
</evidence>
<protein>
    <recommendedName>
        <fullName evidence="4">Prepilin-type N-terminal cleavage/methylation domain-containing protein</fullName>
    </recommendedName>
</protein>
<dbReference type="NCBIfam" id="TIGR02532">
    <property type="entry name" value="IV_pilin_GFxxxE"/>
    <property type="match status" value="1"/>
</dbReference>
<keyword evidence="1" id="KW-1133">Transmembrane helix</keyword>
<keyword evidence="1" id="KW-0812">Transmembrane</keyword>
<dbReference type="RefSeq" id="WP_203987448.1">
    <property type="nucleotide sequence ID" value="NZ_BOPG01000006.1"/>
</dbReference>
<dbReference type="EMBL" id="BOPG01000006">
    <property type="protein sequence ID" value="GIJ53362.1"/>
    <property type="molecule type" value="Genomic_DNA"/>
</dbReference>
<evidence type="ECO:0000313" key="3">
    <source>
        <dbReference type="Proteomes" id="UP000612585"/>
    </source>
</evidence>
<keyword evidence="1" id="KW-0472">Membrane</keyword>